<accession>A0A9Q1GZ17</accession>
<sequence length="155" mass="18343">MEMTILELSLPEQNKESLPNIYTKSKMKRGTLWKVLIKWEEENEDYLFYACSCVQTIWNQLRQWWNQIPIVQNSNQLLRYLKQSKGLGTMKQVTSAIITAIFYHIWSAINHRIFKKQQITTCQTAHLIKDQVRSIILLLNTCSKKFNSYVDSLLN</sequence>
<dbReference type="AlphaFoldDB" id="A0A9Q1GZ17"/>
<gene>
    <name evidence="1" type="ORF">Cgig2_029812</name>
</gene>
<keyword evidence="2" id="KW-1185">Reference proteome</keyword>
<evidence type="ECO:0000313" key="1">
    <source>
        <dbReference type="EMBL" id="KAJ8427103.1"/>
    </source>
</evidence>
<name>A0A9Q1GZ17_9CARY</name>
<evidence type="ECO:0000313" key="2">
    <source>
        <dbReference type="Proteomes" id="UP001153076"/>
    </source>
</evidence>
<dbReference type="EMBL" id="JAKOGI010001191">
    <property type="protein sequence ID" value="KAJ8427103.1"/>
    <property type="molecule type" value="Genomic_DNA"/>
</dbReference>
<evidence type="ECO:0008006" key="3">
    <source>
        <dbReference type="Google" id="ProtNLM"/>
    </source>
</evidence>
<protein>
    <recommendedName>
        <fullName evidence="3">Reverse transcriptase zinc-binding domain-containing protein</fullName>
    </recommendedName>
</protein>
<dbReference type="Proteomes" id="UP001153076">
    <property type="component" value="Unassembled WGS sequence"/>
</dbReference>
<organism evidence="1 2">
    <name type="scientific">Carnegiea gigantea</name>
    <dbReference type="NCBI Taxonomy" id="171969"/>
    <lineage>
        <taxon>Eukaryota</taxon>
        <taxon>Viridiplantae</taxon>
        <taxon>Streptophyta</taxon>
        <taxon>Embryophyta</taxon>
        <taxon>Tracheophyta</taxon>
        <taxon>Spermatophyta</taxon>
        <taxon>Magnoliopsida</taxon>
        <taxon>eudicotyledons</taxon>
        <taxon>Gunneridae</taxon>
        <taxon>Pentapetalae</taxon>
        <taxon>Caryophyllales</taxon>
        <taxon>Cactineae</taxon>
        <taxon>Cactaceae</taxon>
        <taxon>Cactoideae</taxon>
        <taxon>Echinocereeae</taxon>
        <taxon>Carnegiea</taxon>
    </lineage>
</organism>
<comment type="caution">
    <text evidence="1">The sequence shown here is derived from an EMBL/GenBank/DDBJ whole genome shotgun (WGS) entry which is preliminary data.</text>
</comment>
<proteinExistence type="predicted"/>
<reference evidence="1" key="1">
    <citation type="submission" date="2022-04" db="EMBL/GenBank/DDBJ databases">
        <title>Carnegiea gigantea Genome sequencing and assembly v2.</title>
        <authorList>
            <person name="Copetti D."/>
            <person name="Sanderson M.J."/>
            <person name="Burquez A."/>
            <person name="Wojciechowski M.F."/>
        </authorList>
    </citation>
    <scope>NUCLEOTIDE SEQUENCE</scope>
    <source>
        <strain evidence="1">SGP5-SGP5p</strain>
        <tissue evidence="1">Aerial part</tissue>
    </source>
</reference>